<keyword evidence="2" id="KW-0813">Transport</keyword>
<organism evidence="8">
    <name type="scientific">Aphanomyces invadans</name>
    <dbReference type="NCBI Taxonomy" id="157072"/>
    <lineage>
        <taxon>Eukaryota</taxon>
        <taxon>Sar</taxon>
        <taxon>Stramenopiles</taxon>
        <taxon>Oomycota</taxon>
        <taxon>Saprolegniomycetes</taxon>
        <taxon>Saprolegniales</taxon>
        <taxon>Verrucalvaceae</taxon>
        <taxon>Aphanomyces</taxon>
    </lineage>
</organism>
<keyword evidence="3" id="KW-0445">Lipid transport</keyword>
<name>A0A024U1R2_9STRA</name>
<sequence>MFERQVTGLLTQLLGNYVEPSCFRHDKVNVGVWSGYVVLQHLELQRKIYPSLGVAVVRGVLGQVTIKIPWNRLVYDSVLVTIDDVYILLRNVNREDMVPPTAEMEQMLKKQLIDDLYQQKLETDKGGGSVDDSFLLRLRTKILDNLEFHIRRIHIRFQDATSGDHPFTFGLTMESLHAQSTDSNWQPTYVDSTSSKEPMIYKSFELNHLSMYLNPDCALHGDPFFDGATCSLDTFTNAFSRSIPMRLDMTRPPSTPQSGRDDSSRHHFILKPVNASAHFKTKRDPTKQDFHYPNVPTMELQVLIDEVALQLEECQYCDMLFLLTALKTPQQAQLYEQYFRFRPIVSVFQAPAAWWRYAIQCIQSDVAKKRTAWSWVYMKERRDDRLEYVMLWQRLQLAAMPEHFLGDDQAQAIQEQVDAIEARRSVEDVLLFRYLADLELKQLHPATSTSPTAAAAPTTLSSYSLWNLVRWTGLDYSSVKEAESGQEMERQELYRILGYDPMEKAAPTTSNDFSVISIQLNQGSIALLNDPDTKYLRTSSQYSRSYNPQPFFMAMFAQVHTDIVQRSGANMKMELSLQTVELYDESMDGYCIMKRRVPMSTLNVEITMVAPVFRMSYENGQDQQMLKLFMEPLEIIYSPTAMCWAHLSTFSTAPEALGLWAEMEMQALNEFVNFKARTEAKVEYAMAHRIPVLVDVRIQAPVIILPSSDGDMLQHARLILDLGHVHFRTERLSNLNVNMTSTTSTTHGHQRAASVLLTNSTNFSKQLTDEAETGEGATRWKEEFYDKFTCAMSNLHVMLLPPAVPYSPELLMHSTTPFSLVDPFHINVTMRKSVLPLDATLYQLYVHVDLPALAFHVSMGQYHHLCKVLARFKHQEASTTVSAAVSTSALLTPRFPPQASPWSTDNHRNSDEDETQSVMSDDTWFSVEYGNDGQGSLDDVEDRLSLPTGLLAPPPLSSQSTMSDGGLPPTIPVAVPAVPSIVPGKCRPDPTTVVPSTRIVKKILDRRVCVCTVTIPIVQIHFQKAEDESAGRVLCVLEGIKLRFAKRTLSTTLRLRLGSLAVDDHANNAPTHHLLFSVTTQPVLPYTSLLPKTSRRGSLRPRKASSHNRMLPPLPSSSSGESMDLLDINLTSEVHDPTELDITFGHLHVQFDQSRIAALVAHVLPLFQQVDDPKDAIPPMSLNDMPIDLSSSGVVPSDVPTMSLTDSVRLDLEKARHALFHQAKKDDEASSGRNNVYKIKVHMRSLSICFSNHMDPLMSVALLHARLDVALTQGSMAATGSVGNIQVIDLVSSDQLHMKRKDKRFLFQEVLGLASPLVDASPLATATLSQSSDKGHIKLHVEQVRCIVSTRFLLKLLHYICEGPLMDALSCPQLPRHPAPFALSHHLDAYHHHIPTTPGTAARDVFFSPVFTFDTVPHHPPRPLVLHDPLPPPMSTSKWTIAVDMHDPLIVMPLHKSAKHPSLELTHGIVLQLGLIRALWSPSKTTLETKNLVLRSMHDDFEFLRPMNIDFELNQPRRVRVHLSHTHVQVSEVHTAMLVELYFQAFLPLSLYHQAPNTPSLHHQHHHIVANSSENVPWHLEMSCDALAFSIFTVRTDHGDTVVQGNGEHDEFDPSHGLVFDMFAIHPHGTIPVATLAVGGIQGTVNCESSQRSMDLSFAHVTLQDTVVSPGCTFQYRHTVAKHVHSWWVDAKAIRLVVEPLFVERVVVVGLETMTNVEHSLMRHQNQLSMSELASSVYDDAESEYQWTERGRSNSIASSIHGHNAIAPATTPQAAWHFDVGCKLVEIELESLVLAGQVACKQDPSQLFVRLQNVLVKTKADDNVSSNLLHPLEITLRYQPTFPVDAALQQTLSPFHTHKPDTLLYTSLQCSPVFVSVHLQDIQTITNSISTVTTLAATMDGLLQKLRPVATDVFHHASTSGDTDTDSLQYSLIRQLSEDGGPCHGVDGRASHAPSTLLWRHVCLDLQSIQVSVVGNAASMLRLNIEPSEFEWIDTQHVKSFGWKWNVHASYLNNRLLNMEPLVEPMTMHIKVWQVVGATPLQVEVKSADEVKFNWTHALLETVRLLTRMTMDKDLASCVVKNETGVFFQVWTAAGPTDVAPGQELPLQPSTTVHIRFPEYKQLEIPTSELGTRTYRLSSTTLGPSTVDCVIDIHVQHGCKMIVVQSTWLFDNKTATRLQVQLIFPTGGIMPRPPFSCSLDPHQSLAVPMSLVSFRGTQVYVKPDGVHAWTLVDAPVVSCGDGGFVLYATWSAENESNRRVLSFCAPLVLHNALPTPMEYRLTSAPGRYESGKLGIGEKCVYHGSQHDSLTLNIRTKGFSWSQSTELVAGTIAMIDPMNHSVLLVTIDVESSKSSQWEVTVFVPYWVLNQTGLELEYQHELAFLGPEHINPFAAGQAMPKGQDVATLPLDTELVVPQPAVKRKHQLLPSIPPNRGLVDLIPKKVSIASTASPLLAVCHTHQRHGILKLQLRLQGKGAAWSNVISCHISGATGECTIRDNGRVYVVGFVLEHGQGWYDRTQVLTLVPRFLLINALDDRSLDILMDESTATSATLDQNAQLPWHFTQAHHRNAIRIRFAQPGWVWSGALNLQTTGDQTLRLRNTVDRTTYLIRVSIKLEGPQYRIVFRSSTNVPPYRIENFSLETIRIHQSRVRTSDILLPHQTCDYTWDEPLKPHLVVVDMLPSQADDNSRPIRIGVFSMDDIAQFPTKSLAVEVRADGPTRVLRLTDMTPFPKPHVAKKEPTGWQQYLMNPVVEFQLKLHSISVSLVDSKPSELVYVSWSTVGFQAAWTQHMAQLALHVTVHSMQIDNQVRTTRYPVLLNFTESPAMDATIVRETTYTSIEFLRYVNVKLQPMRWRIDGTLIHELATMFVSPEDVRHDTAPTREDRVRDFDASTVGVLGAPPETTMSKKLYFEKFELAPIQATLSFATSSAPTTSRVVQVAGVRQILQAAGKTLTKIHNAPLHWRALRWQHMFVPRETMLNQMSLHYQHEAYRQAYVLLGSVDVLGNPVKVWQNLRGGLASFVWEPVRGWQESPQAFGFGLIKGTSLLFRAFVYAVLDFNTRIASSMLLGLSDACQRIDTYTGYPVAKTLYQDIAQGASGVVVSPMYAYDLQGWSGIVPGVLAGMLGLVLKPLRGFTQAFVTTTTTLRDGIQHDTQSYVMRMRPPRYIDPRTHLLTSYSYVHASGEDIKYGIVQARHEDYVGHVMSAKRHECLLVTKHRVLSLQVHLHPHHAVTYTISWEVLSDDLIVVAYASPDTIVLYHKPRDVGDLAVPTQVIELPPTQALSVYYMLQQMTATILNQSGCSQLNVHFVDKCRGAGCSM</sequence>
<feature type="domain" description="Vacuolar protein sorting-associated protein 13 VPS13 adaptor binding" evidence="6">
    <location>
        <begin position="2465"/>
        <end position="2671"/>
    </location>
</feature>
<feature type="compositionally biased region" description="Basic residues" evidence="4">
    <location>
        <begin position="1093"/>
        <end position="1106"/>
    </location>
</feature>
<dbReference type="VEuPathDB" id="FungiDB:H310_07565"/>
<dbReference type="OrthoDB" id="428159at2759"/>
<feature type="domain" description="Intermembrane lipid transfer protein VPS13-like C-terminal" evidence="7">
    <location>
        <begin position="3161"/>
        <end position="3262"/>
    </location>
</feature>
<evidence type="ECO:0000259" key="6">
    <source>
        <dbReference type="Pfam" id="PF25036"/>
    </source>
</evidence>
<dbReference type="PANTHER" id="PTHR16166">
    <property type="entry name" value="VACUOLAR PROTEIN SORTING-ASSOCIATED PROTEIN VPS13"/>
    <property type="match status" value="1"/>
</dbReference>
<dbReference type="GO" id="GO:0045053">
    <property type="term" value="P:protein retention in Golgi apparatus"/>
    <property type="evidence" value="ECO:0007669"/>
    <property type="project" value="TreeGrafter"/>
</dbReference>
<feature type="domain" description="Vacuolar protein sorting-associated protein 13 VPS13 adaptor binding" evidence="6">
    <location>
        <begin position="2112"/>
        <end position="2379"/>
    </location>
</feature>
<evidence type="ECO:0000256" key="3">
    <source>
        <dbReference type="ARBA" id="ARBA00023055"/>
    </source>
</evidence>
<reference evidence="8" key="1">
    <citation type="submission" date="2013-12" db="EMBL/GenBank/DDBJ databases">
        <title>The Genome Sequence of Aphanomyces invadans NJM9701.</title>
        <authorList>
            <consortium name="The Broad Institute Genomics Platform"/>
            <person name="Russ C."/>
            <person name="Tyler B."/>
            <person name="van West P."/>
            <person name="Dieguez-Uribeondo J."/>
            <person name="Young S.K."/>
            <person name="Zeng Q."/>
            <person name="Gargeya S."/>
            <person name="Fitzgerald M."/>
            <person name="Abouelleil A."/>
            <person name="Alvarado L."/>
            <person name="Chapman S.B."/>
            <person name="Gainer-Dewar J."/>
            <person name="Goldberg J."/>
            <person name="Griggs A."/>
            <person name="Gujja S."/>
            <person name="Hansen M."/>
            <person name="Howarth C."/>
            <person name="Imamovic A."/>
            <person name="Ireland A."/>
            <person name="Larimer J."/>
            <person name="McCowan C."/>
            <person name="Murphy C."/>
            <person name="Pearson M."/>
            <person name="Poon T.W."/>
            <person name="Priest M."/>
            <person name="Roberts A."/>
            <person name="Saif S."/>
            <person name="Shea T."/>
            <person name="Sykes S."/>
            <person name="Wortman J."/>
            <person name="Nusbaum C."/>
            <person name="Birren B."/>
        </authorList>
    </citation>
    <scope>NUCLEOTIDE SEQUENCE [LARGE SCALE GENOMIC DNA]</scope>
    <source>
        <strain evidence="8">NJM9701</strain>
    </source>
</reference>
<dbReference type="InterPro" id="IPR056748">
    <property type="entry name" value="VPS13-like_C"/>
</dbReference>
<accession>A0A024U1R2</accession>
<dbReference type="Pfam" id="PF25037">
    <property type="entry name" value="VPS13_C"/>
    <property type="match status" value="1"/>
</dbReference>
<protein>
    <submittedName>
        <fullName evidence="8">Uncharacterized protein</fullName>
    </submittedName>
</protein>
<dbReference type="GeneID" id="20084615"/>
<proteinExistence type="inferred from homology"/>
<dbReference type="InterPro" id="IPR026854">
    <property type="entry name" value="VPS13_N"/>
</dbReference>
<evidence type="ECO:0000256" key="4">
    <source>
        <dbReference type="SAM" id="MobiDB-lite"/>
    </source>
</evidence>
<feature type="region of interest" description="Disordered" evidence="4">
    <location>
        <begin position="246"/>
        <end position="265"/>
    </location>
</feature>
<dbReference type="eggNOG" id="KOG1809">
    <property type="taxonomic scope" value="Eukaryota"/>
</dbReference>
<evidence type="ECO:0000259" key="5">
    <source>
        <dbReference type="Pfam" id="PF12624"/>
    </source>
</evidence>
<dbReference type="InterPro" id="IPR009543">
    <property type="entry name" value="VPS13_VAB"/>
</dbReference>
<dbReference type="PANTHER" id="PTHR16166:SF93">
    <property type="entry name" value="INTERMEMBRANE LIPID TRANSFER PROTEIN VPS13"/>
    <property type="match status" value="1"/>
</dbReference>
<evidence type="ECO:0000313" key="8">
    <source>
        <dbReference type="EMBL" id="ETW00160.1"/>
    </source>
</evidence>
<gene>
    <name evidence="8" type="ORF">H310_07565</name>
</gene>
<dbReference type="RefSeq" id="XP_008871185.1">
    <property type="nucleotide sequence ID" value="XM_008872963.1"/>
</dbReference>
<evidence type="ECO:0000256" key="2">
    <source>
        <dbReference type="ARBA" id="ARBA00022448"/>
    </source>
</evidence>
<dbReference type="GO" id="GO:0006623">
    <property type="term" value="P:protein targeting to vacuole"/>
    <property type="evidence" value="ECO:0007669"/>
    <property type="project" value="TreeGrafter"/>
</dbReference>
<comment type="similarity">
    <text evidence="1">Belongs to the VPS13 family.</text>
</comment>
<evidence type="ECO:0000259" key="7">
    <source>
        <dbReference type="Pfam" id="PF25037"/>
    </source>
</evidence>
<dbReference type="Pfam" id="PF12624">
    <property type="entry name" value="VPS13_N"/>
    <property type="match status" value="1"/>
</dbReference>
<dbReference type="EMBL" id="KI913965">
    <property type="protein sequence ID" value="ETW00160.1"/>
    <property type="molecule type" value="Genomic_DNA"/>
</dbReference>
<feature type="domain" description="Chorein N-terminal" evidence="5">
    <location>
        <begin position="1"/>
        <end position="886"/>
    </location>
</feature>
<dbReference type="InterPro" id="IPR026847">
    <property type="entry name" value="VPS13"/>
</dbReference>
<feature type="region of interest" description="Disordered" evidence="4">
    <location>
        <begin position="894"/>
        <end position="921"/>
    </location>
</feature>
<dbReference type="Pfam" id="PF25036">
    <property type="entry name" value="VPS13_VAB"/>
    <property type="match status" value="2"/>
</dbReference>
<evidence type="ECO:0000256" key="1">
    <source>
        <dbReference type="ARBA" id="ARBA00006545"/>
    </source>
</evidence>
<dbReference type="GO" id="GO:0006869">
    <property type="term" value="P:lipid transport"/>
    <property type="evidence" value="ECO:0007669"/>
    <property type="project" value="UniProtKB-KW"/>
</dbReference>
<feature type="region of interest" description="Disordered" evidence="4">
    <location>
        <begin position="1091"/>
        <end position="1120"/>
    </location>
</feature>